<evidence type="ECO:0000313" key="6">
    <source>
        <dbReference type="Proteomes" id="UP000295375"/>
    </source>
</evidence>
<dbReference type="Proteomes" id="UP000295375">
    <property type="component" value="Unassembled WGS sequence"/>
</dbReference>
<protein>
    <submittedName>
        <fullName evidence="5">Acyltransferase-like protein</fullName>
    </submittedName>
</protein>
<proteinExistence type="predicted"/>
<dbReference type="GO" id="GO:0006654">
    <property type="term" value="P:phosphatidic acid biosynthetic process"/>
    <property type="evidence" value="ECO:0007669"/>
    <property type="project" value="TreeGrafter"/>
</dbReference>
<keyword evidence="3 5" id="KW-0012">Acyltransferase</keyword>
<dbReference type="CDD" id="cd07988">
    <property type="entry name" value="LPLAT_ABO13168-like"/>
    <property type="match status" value="1"/>
</dbReference>
<dbReference type="PANTHER" id="PTHR10434">
    <property type="entry name" value="1-ACYL-SN-GLYCEROL-3-PHOSPHATE ACYLTRANSFERASE"/>
    <property type="match status" value="1"/>
</dbReference>
<dbReference type="GO" id="GO:0003841">
    <property type="term" value="F:1-acylglycerol-3-phosphate O-acyltransferase activity"/>
    <property type="evidence" value="ECO:0007669"/>
    <property type="project" value="TreeGrafter"/>
</dbReference>
<keyword evidence="6" id="KW-1185">Reference proteome</keyword>
<dbReference type="PANTHER" id="PTHR10434:SF9">
    <property type="entry name" value="PHOSPHOLIPID_GLYCEROL ACYLTRANSFERASE DOMAIN-CONTAINING PROTEIN"/>
    <property type="match status" value="1"/>
</dbReference>
<accession>A0A4R6UE84</accession>
<evidence type="ECO:0000256" key="3">
    <source>
        <dbReference type="ARBA" id="ARBA00023315"/>
    </source>
</evidence>
<reference evidence="5 6" key="1">
    <citation type="submission" date="2019-03" db="EMBL/GenBank/DDBJ databases">
        <title>Genomic Encyclopedia of Type Strains, Phase IV (KMG-IV): sequencing the most valuable type-strain genomes for metagenomic binning, comparative biology and taxonomic classification.</title>
        <authorList>
            <person name="Goeker M."/>
        </authorList>
    </citation>
    <scope>NUCLEOTIDE SEQUENCE [LARGE SCALE GENOMIC DNA]</scope>
    <source>
        <strain evidence="5 6">DSM 103792</strain>
    </source>
</reference>
<evidence type="ECO:0000256" key="2">
    <source>
        <dbReference type="ARBA" id="ARBA00022679"/>
    </source>
</evidence>
<dbReference type="EMBL" id="SNYM01000021">
    <property type="protein sequence ID" value="TDQ45080.1"/>
    <property type="molecule type" value="Genomic_DNA"/>
</dbReference>
<dbReference type="Pfam" id="PF01553">
    <property type="entry name" value="Acyltransferase"/>
    <property type="match status" value="1"/>
</dbReference>
<evidence type="ECO:0000259" key="4">
    <source>
        <dbReference type="SMART" id="SM00563"/>
    </source>
</evidence>
<comment type="pathway">
    <text evidence="1">Lipid metabolism.</text>
</comment>
<keyword evidence="2 5" id="KW-0808">Transferase</keyword>
<organism evidence="5 6">
    <name type="scientific">Permianibacter aggregans</name>
    <dbReference type="NCBI Taxonomy" id="1510150"/>
    <lineage>
        <taxon>Bacteria</taxon>
        <taxon>Pseudomonadati</taxon>
        <taxon>Pseudomonadota</taxon>
        <taxon>Gammaproteobacteria</taxon>
        <taxon>Pseudomonadales</taxon>
        <taxon>Pseudomonadaceae</taxon>
        <taxon>Permianibacter</taxon>
    </lineage>
</organism>
<dbReference type="InterPro" id="IPR002123">
    <property type="entry name" value="Plipid/glycerol_acylTrfase"/>
</dbReference>
<dbReference type="RefSeq" id="WP_198325212.1">
    <property type="nucleotide sequence ID" value="NZ_CP037953.1"/>
</dbReference>
<evidence type="ECO:0000256" key="1">
    <source>
        <dbReference type="ARBA" id="ARBA00005189"/>
    </source>
</evidence>
<comment type="caution">
    <text evidence="5">The sequence shown here is derived from an EMBL/GenBank/DDBJ whole genome shotgun (WGS) entry which is preliminary data.</text>
</comment>
<evidence type="ECO:0000313" key="5">
    <source>
        <dbReference type="EMBL" id="TDQ45080.1"/>
    </source>
</evidence>
<dbReference type="SMART" id="SM00563">
    <property type="entry name" value="PlsC"/>
    <property type="match status" value="1"/>
</dbReference>
<feature type="domain" description="Phospholipid/glycerol acyltransferase" evidence="4">
    <location>
        <begin position="28"/>
        <end position="140"/>
    </location>
</feature>
<dbReference type="SUPFAM" id="SSF69593">
    <property type="entry name" value="Glycerol-3-phosphate (1)-acyltransferase"/>
    <property type="match status" value="1"/>
</dbReference>
<sequence>MMKTFSAWLLRRFGWTLVGELPDVQKCVVIFAPHTSNWDFITMYLFKMSTGARVNFLGKHQIFRWPFGWFFRALGGIPVVRHEKHNVVQASIATFAEHDRVWLAMAPEGTRSKLDHWRTGFYHIAVGAGVPLQLAFLDTTTRTLGLGPLLHLSGDIEQDFAALRAFYQDKKGFRPELASDIRPRQ</sequence>
<dbReference type="AlphaFoldDB" id="A0A4R6UE84"/>
<gene>
    <name evidence="5" type="ORF">EV696_12143</name>
</gene>
<name>A0A4R6UE84_9GAMM</name>